<dbReference type="Gene3D" id="2.70.70.10">
    <property type="entry name" value="Glucose Permease (Domain IIA)"/>
    <property type="match status" value="1"/>
</dbReference>
<evidence type="ECO:0000256" key="1">
    <source>
        <dbReference type="SAM" id="Phobius"/>
    </source>
</evidence>
<comment type="caution">
    <text evidence="3">The sequence shown here is derived from an EMBL/GenBank/DDBJ whole genome shotgun (WGS) entry which is preliminary data.</text>
</comment>
<accession>A0ABR7CUZ7</accession>
<feature type="transmembrane region" description="Helical" evidence="1">
    <location>
        <begin position="33"/>
        <end position="51"/>
    </location>
</feature>
<reference evidence="3 4" key="1">
    <citation type="submission" date="2020-08" db="EMBL/GenBank/DDBJ databases">
        <title>Genome public.</title>
        <authorList>
            <person name="Liu C."/>
            <person name="Sun Q."/>
        </authorList>
    </citation>
    <scope>NUCLEOTIDE SEQUENCE [LARGE SCALE GENOMIC DNA]</scope>
    <source>
        <strain evidence="3 4">NSJ-56</strain>
    </source>
</reference>
<dbReference type="CDD" id="cd12797">
    <property type="entry name" value="M23_peptidase"/>
    <property type="match status" value="1"/>
</dbReference>
<keyword evidence="1" id="KW-0472">Membrane</keyword>
<keyword evidence="1" id="KW-1133">Transmembrane helix</keyword>
<gene>
    <name evidence="3" type="ORF">H8S64_00135</name>
</gene>
<sequence>MRKAGYHFNSDTLSFDKIESTLRKKTWRLFKKFFSSFSLAIVMLYLVYAFIDSPKEKQLKRKYEEVLTQYSLLSNKVEYLDNVLKDMESRDDNIYRVIFETEPIPSTIRRAGSGGVDQYEHLKHLDNSDLIIGTAKKIDELSKAIFVQSKSFDAIENLAKNKIEMLASIPAILPVSLKEAHQVSSSYGYRMHPIYKTMKFHAGMDFTGAIGTPIYATGNGLVVESQFDKGYGRHVIIDHGFSYKTMYAHMEKIVVKKGQTVKRGDVIGYLGNTGLSTGPHLHYEVRKNEKPVDPINFYFNDLSPDEFEKLVEIANNTGQSMD</sequence>
<proteinExistence type="predicted"/>
<keyword evidence="4" id="KW-1185">Reference proteome</keyword>
<dbReference type="Proteomes" id="UP000646484">
    <property type="component" value="Unassembled WGS sequence"/>
</dbReference>
<dbReference type="EMBL" id="JACOOH010000001">
    <property type="protein sequence ID" value="MBC5619498.1"/>
    <property type="molecule type" value="Genomic_DNA"/>
</dbReference>
<dbReference type="InterPro" id="IPR011055">
    <property type="entry name" value="Dup_hybrid_motif"/>
</dbReference>
<name>A0ABR7CUZ7_9BACT</name>
<dbReference type="InterPro" id="IPR050570">
    <property type="entry name" value="Cell_wall_metabolism_enzyme"/>
</dbReference>
<dbReference type="PANTHER" id="PTHR21666:SF286">
    <property type="entry name" value="LIPOPROTEIN NLPD"/>
    <property type="match status" value="1"/>
</dbReference>
<evidence type="ECO:0000259" key="2">
    <source>
        <dbReference type="Pfam" id="PF01551"/>
    </source>
</evidence>
<organism evidence="3 4">
    <name type="scientific">Butyricimonas hominis</name>
    <dbReference type="NCBI Taxonomy" id="2763032"/>
    <lineage>
        <taxon>Bacteria</taxon>
        <taxon>Pseudomonadati</taxon>
        <taxon>Bacteroidota</taxon>
        <taxon>Bacteroidia</taxon>
        <taxon>Bacteroidales</taxon>
        <taxon>Odoribacteraceae</taxon>
        <taxon>Butyricimonas</taxon>
    </lineage>
</organism>
<protein>
    <submittedName>
        <fullName evidence="3">M23 family metallopeptidase</fullName>
    </submittedName>
</protein>
<dbReference type="Pfam" id="PF01551">
    <property type="entry name" value="Peptidase_M23"/>
    <property type="match status" value="1"/>
</dbReference>
<keyword evidence="1" id="KW-0812">Transmembrane</keyword>
<dbReference type="SUPFAM" id="SSF51261">
    <property type="entry name" value="Duplicated hybrid motif"/>
    <property type="match status" value="1"/>
</dbReference>
<feature type="domain" description="M23ase beta-sheet core" evidence="2">
    <location>
        <begin position="199"/>
        <end position="294"/>
    </location>
</feature>
<dbReference type="InterPro" id="IPR016047">
    <property type="entry name" value="M23ase_b-sheet_dom"/>
</dbReference>
<evidence type="ECO:0000313" key="3">
    <source>
        <dbReference type="EMBL" id="MBC5619498.1"/>
    </source>
</evidence>
<dbReference type="PANTHER" id="PTHR21666">
    <property type="entry name" value="PEPTIDASE-RELATED"/>
    <property type="match status" value="1"/>
</dbReference>
<evidence type="ECO:0000313" key="4">
    <source>
        <dbReference type="Proteomes" id="UP000646484"/>
    </source>
</evidence>